<dbReference type="AlphaFoldDB" id="A0AAV7EL99"/>
<dbReference type="EMBL" id="JAINDJ010000004">
    <property type="protein sequence ID" value="KAG9449603.1"/>
    <property type="molecule type" value="Genomic_DNA"/>
</dbReference>
<reference evidence="1 2" key="1">
    <citation type="submission" date="2021-07" db="EMBL/GenBank/DDBJ databases">
        <title>The Aristolochia fimbriata genome: insights into angiosperm evolution, floral development and chemical biosynthesis.</title>
        <authorList>
            <person name="Jiao Y."/>
        </authorList>
    </citation>
    <scope>NUCLEOTIDE SEQUENCE [LARGE SCALE GENOMIC DNA]</scope>
    <source>
        <strain evidence="1">IBCAS-2021</strain>
        <tissue evidence="1">Leaf</tissue>
    </source>
</reference>
<name>A0AAV7EL99_ARIFI</name>
<proteinExistence type="predicted"/>
<gene>
    <name evidence="1" type="ORF">H6P81_009568</name>
</gene>
<keyword evidence="2" id="KW-1185">Reference proteome</keyword>
<comment type="caution">
    <text evidence="1">The sequence shown here is derived from an EMBL/GenBank/DDBJ whole genome shotgun (WGS) entry which is preliminary data.</text>
</comment>
<accession>A0AAV7EL99</accession>
<evidence type="ECO:0000313" key="2">
    <source>
        <dbReference type="Proteomes" id="UP000825729"/>
    </source>
</evidence>
<dbReference type="Proteomes" id="UP000825729">
    <property type="component" value="Unassembled WGS sequence"/>
</dbReference>
<organism evidence="1 2">
    <name type="scientific">Aristolochia fimbriata</name>
    <name type="common">White veined hardy Dutchman's pipe vine</name>
    <dbReference type="NCBI Taxonomy" id="158543"/>
    <lineage>
        <taxon>Eukaryota</taxon>
        <taxon>Viridiplantae</taxon>
        <taxon>Streptophyta</taxon>
        <taxon>Embryophyta</taxon>
        <taxon>Tracheophyta</taxon>
        <taxon>Spermatophyta</taxon>
        <taxon>Magnoliopsida</taxon>
        <taxon>Magnoliidae</taxon>
        <taxon>Piperales</taxon>
        <taxon>Aristolochiaceae</taxon>
        <taxon>Aristolochia</taxon>
    </lineage>
</organism>
<evidence type="ECO:0000313" key="1">
    <source>
        <dbReference type="EMBL" id="KAG9449603.1"/>
    </source>
</evidence>
<sequence>MGISKIVYAGRDGEWLLLGQAVHYLKRIFRTLGWMMTTQRDMGQTYKQESWKTIGCFILGPRLAGANAPKDRTTGCSCAYGIDSRRFFVDPPVDGSIGTDVILDELSTARPRLSLLGCTCVQGVKPCLEKFI</sequence>
<protein>
    <submittedName>
        <fullName evidence="1">Uncharacterized protein</fullName>
    </submittedName>
</protein>